<feature type="signal peptide" evidence="1">
    <location>
        <begin position="1"/>
        <end position="27"/>
    </location>
</feature>
<evidence type="ECO:0000256" key="1">
    <source>
        <dbReference type="SAM" id="SignalP"/>
    </source>
</evidence>
<reference evidence="2 3" key="1">
    <citation type="submission" date="2019-02" db="EMBL/GenBank/DDBJ databases">
        <title>Deep-cultivation of Planctomycetes and their phenomic and genomic characterization uncovers novel biology.</title>
        <authorList>
            <person name="Wiegand S."/>
            <person name="Jogler M."/>
            <person name="Boedeker C."/>
            <person name="Pinto D."/>
            <person name="Vollmers J."/>
            <person name="Rivas-Marin E."/>
            <person name="Kohn T."/>
            <person name="Peeters S.H."/>
            <person name="Heuer A."/>
            <person name="Rast P."/>
            <person name="Oberbeckmann S."/>
            <person name="Bunk B."/>
            <person name="Jeske O."/>
            <person name="Meyerdierks A."/>
            <person name="Storesund J.E."/>
            <person name="Kallscheuer N."/>
            <person name="Luecker S."/>
            <person name="Lage O.M."/>
            <person name="Pohl T."/>
            <person name="Merkel B.J."/>
            <person name="Hornburger P."/>
            <person name="Mueller R.-W."/>
            <person name="Bruemmer F."/>
            <person name="Labrenz M."/>
            <person name="Spormann A.M."/>
            <person name="Op den Camp H."/>
            <person name="Overmann J."/>
            <person name="Amann R."/>
            <person name="Jetten M.S.M."/>
            <person name="Mascher T."/>
            <person name="Medema M.H."/>
            <person name="Devos D.P."/>
            <person name="Kaster A.-K."/>
            <person name="Ovreas L."/>
            <person name="Rohde M."/>
            <person name="Galperin M.Y."/>
            <person name="Jogler C."/>
        </authorList>
    </citation>
    <scope>NUCLEOTIDE SEQUENCE [LARGE SCALE GENOMIC DNA]</scope>
    <source>
        <strain evidence="2 3">Pan44</strain>
    </source>
</reference>
<dbReference type="KEGG" id="ccos:Pan44_04730"/>
<organism evidence="2 3">
    <name type="scientific">Caulifigura coniformis</name>
    <dbReference type="NCBI Taxonomy" id="2527983"/>
    <lineage>
        <taxon>Bacteria</taxon>
        <taxon>Pseudomonadati</taxon>
        <taxon>Planctomycetota</taxon>
        <taxon>Planctomycetia</taxon>
        <taxon>Planctomycetales</taxon>
        <taxon>Planctomycetaceae</taxon>
        <taxon>Caulifigura</taxon>
    </lineage>
</organism>
<proteinExistence type="predicted"/>
<evidence type="ECO:0000313" key="2">
    <source>
        <dbReference type="EMBL" id="QDT52461.1"/>
    </source>
</evidence>
<keyword evidence="1" id="KW-0732">Signal</keyword>
<dbReference type="EMBL" id="CP036271">
    <property type="protein sequence ID" value="QDT52461.1"/>
    <property type="molecule type" value="Genomic_DNA"/>
</dbReference>
<feature type="chain" id="PRO_5021888818" evidence="1">
    <location>
        <begin position="28"/>
        <end position="135"/>
    </location>
</feature>
<dbReference type="OrthoDB" id="291427at2"/>
<gene>
    <name evidence="2" type="ORF">Pan44_04730</name>
</gene>
<name>A0A517S8K6_9PLAN</name>
<keyword evidence="3" id="KW-1185">Reference proteome</keyword>
<sequence precursor="true">MSQTILRSALLAITGCVFLASPSLAHAVGPDGTWSGEWISSSSGHQGPIKAHIRQVDACTYRACFCGRFLHVVPFAYSVPMKVTGRTASGATVLTAQSWLPGFGDFTCRAHVSQCQFNACYVSPKDRGRFVMTRM</sequence>
<protein>
    <submittedName>
        <fullName evidence="2">Uncharacterized protein</fullName>
    </submittedName>
</protein>
<dbReference type="RefSeq" id="WP_145026830.1">
    <property type="nucleotide sequence ID" value="NZ_CP036271.1"/>
</dbReference>
<dbReference type="AlphaFoldDB" id="A0A517S8K6"/>
<dbReference type="Proteomes" id="UP000315700">
    <property type="component" value="Chromosome"/>
</dbReference>
<evidence type="ECO:0000313" key="3">
    <source>
        <dbReference type="Proteomes" id="UP000315700"/>
    </source>
</evidence>
<accession>A0A517S8K6</accession>
<dbReference type="InParanoid" id="A0A517S8K6"/>